<evidence type="ECO:0000313" key="2">
    <source>
        <dbReference type="Proteomes" id="UP000634435"/>
    </source>
</evidence>
<sequence>MKDSTVFSSIANSSLLEEVTVEQLMLWYEEGSPISRNGNFFL</sequence>
<proteinExistence type="predicted"/>
<gene>
    <name evidence="1" type="ORF">GCM10007111_36960</name>
</gene>
<keyword evidence="2" id="KW-1185">Reference proteome</keyword>
<dbReference type="EMBL" id="BMPN01000007">
    <property type="protein sequence ID" value="GGJ72012.1"/>
    <property type="molecule type" value="Genomic_DNA"/>
</dbReference>
<reference evidence="2" key="1">
    <citation type="journal article" date="2019" name="Int. J. Syst. Evol. Microbiol.">
        <title>The Global Catalogue of Microorganisms (GCM) 10K type strain sequencing project: providing services to taxonomists for standard genome sequencing and annotation.</title>
        <authorList>
            <consortium name="The Broad Institute Genomics Platform"/>
            <consortium name="The Broad Institute Genome Sequencing Center for Infectious Disease"/>
            <person name="Wu L."/>
            <person name="Ma J."/>
        </authorList>
    </citation>
    <scope>NUCLEOTIDE SEQUENCE [LARGE SCALE GENOMIC DNA]</scope>
    <source>
        <strain evidence="2">JCM 30071</strain>
    </source>
</reference>
<evidence type="ECO:0000313" key="1">
    <source>
        <dbReference type="EMBL" id="GGJ72012.1"/>
    </source>
</evidence>
<dbReference type="RefSeq" id="WP_267903324.1">
    <property type="nucleotide sequence ID" value="NZ_BMPN01000007.1"/>
</dbReference>
<comment type="caution">
    <text evidence="1">The sequence shown here is derived from an EMBL/GenBank/DDBJ whole genome shotgun (WGS) entry which is preliminary data.</text>
</comment>
<accession>A0ABQ2DTB8</accession>
<organism evidence="1 2">
    <name type="scientific">Virgibacillus kapii</name>
    <dbReference type="NCBI Taxonomy" id="1638645"/>
    <lineage>
        <taxon>Bacteria</taxon>
        <taxon>Bacillati</taxon>
        <taxon>Bacillota</taxon>
        <taxon>Bacilli</taxon>
        <taxon>Bacillales</taxon>
        <taxon>Bacillaceae</taxon>
        <taxon>Virgibacillus</taxon>
    </lineage>
</organism>
<name>A0ABQ2DTB8_9BACI</name>
<protein>
    <submittedName>
        <fullName evidence="1">Uncharacterized protein</fullName>
    </submittedName>
</protein>
<dbReference type="Proteomes" id="UP000634435">
    <property type="component" value="Unassembled WGS sequence"/>
</dbReference>